<keyword evidence="1" id="KW-1133">Transmembrane helix</keyword>
<reference evidence="2 3" key="1">
    <citation type="submission" date="2019-01" db="EMBL/GenBank/DDBJ databases">
        <title>Lactibacter flavus gen. nov., sp. nov., a novel bacterium of the family Propionibacteriaceae isolated from raw milk and dairy products.</title>
        <authorList>
            <person name="Huptas C."/>
            <person name="Wenning M."/>
            <person name="Breitenwieser F."/>
            <person name="Doll E."/>
            <person name="Von Neubeck M."/>
            <person name="Busse H.-J."/>
            <person name="Scherer S."/>
        </authorList>
    </citation>
    <scope>NUCLEOTIDE SEQUENCE [LARGE SCALE GENOMIC DNA]</scope>
    <source>
        <strain evidence="2 3">DSM 22130</strain>
    </source>
</reference>
<comment type="caution">
    <text evidence="2">The sequence shown here is derived from an EMBL/GenBank/DDBJ whole genome shotgun (WGS) entry which is preliminary data.</text>
</comment>
<keyword evidence="3" id="KW-1185">Reference proteome</keyword>
<keyword evidence="1" id="KW-0472">Membrane</keyword>
<dbReference type="AlphaFoldDB" id="A0A4Q9KP82"/>
<organism evidence="2 3">
    <name type="scientific">Propioniciclava tarda</name>
    <dbReference type="NCBI Taxonomy" id="433330"/>
    <lineage>
        <taxon>Bacteria</taxon>
        <taxon>Bacillati</taxon>
        <taxon>Actinomycetota</taxon>
        <taxon>Actinomycetes</taxon>
        <taxon>Propionibacteriales</taxon>
        <taxon>Propionibacteriaceae</taxon>
        <taxon>Propioniciclava</taxon>
    </lineage>
</organism>
<proteinExistence type="predicted"/>
<evidence type="ECO:0000256" key="1">
    <source>
        <dbReference type="SAM" id="Phobius"/>
    </source>
</evidence>
<dbReference type="RefSeq" id="WP_131170548.1">
    <property type="nucleotide sequence ID" value="NZ_FXTL01000001.1"/>
</dbReference>
<gene>
    <name evidence="2" type="ORF">ET996_00215</name>
</gene>
<dbReference type="Proteomes" id="UP000291933">
    <property type="component" value="Unassembled WGS sequence"/>
</dbReference>
<accession>A0A4Q9KP82</accession>
<evidence type="ECO:0000313" key="2">
    <source>
        <dbReference type="EMBL" id="TBT96135.1"/>
    </source>
</evidence>
<feature type="transmembrane region" description="Helical" evidence="1">
    <location>
        <begin position="54"/>
        <end position="72"/>
    </location>
</feature>
<sequence length="87" mass="9865">MVIFAIAATLFFFWFRAQAGLWWAYSRLRLFSIVFPCVAIGTCLIPGLYPSWMIAEQIVFSCLVLVAFVVLSQRDVADAYRKPGRPA</sequence>
<keyword evidence="1" id="KW-0812">Transmembrane</keyword>
<dbReference type="OrthoDB" id="4571858at2"/>
<name>A0A4Q9KP82_PROTD</name>
<evidence type="ECO:0000313" key="3">
    <source>
        <dbReference type="Proteomes" id="UP000291933"/>
    </source>
</evidence>
<protein>
    <submittedName>
        <fullName evidence="2">Uncharacterized protein</fullName>
    </submittedName>
</protein>
<dbReference type="EMBL" id="SDMR01000001">
    <property type="protein sequence ID" value="TBT96135.1"/>
    <property type="molecule type" value="Genomic_DNA"/>
</dbReference>
<feature type="transmembrane region" description="Helical" evidence="1">
    <location>
        <begin position="29"/>
        <end position="49"/>
    </location>
</feature>